<sequence>MSVALAAVVDVSYKNLDKVRKAEPFSVFLIVTKNCEKCRLLYPKFVAASQAFKGDTSVLFGRVKDTKLTSEWEVTSFPSLVFFEKGGKHPMKHRGDITVDTVTEFVSRALGRDSATIIFLRLDVLREPNLAEQFETRQYPSLYWYPDDERPEKARYGGKMDDTQILEFIKDQTGIQRTKSGALVENAGRLADLDRLISEQIHFIEKVRNMDLVITEAKRSLAKYYIFLLKEIKKAKSIDILDDERAAINRALSEDPGPKSSEALIKMRNIIYAFVDATGKDLHKNTAESKFVVNREAREVKLQIDEELVYLDNGEEYRATGDGRTVKLKKKGKQKNKTQGRENRHSHHHDEL</sequence>
<dbReference type="InterPro" id="IPR036249">
    <property type="entry name" value="Thioredoxin-like_sf"/>
</dbReference>
<dbReference type="InParanoid" id="K1P767"/>
<evidence type="ECO:0000259" key="2">
    <source>
        <dbReference type="Pfam" id="PF00085"/>
    </source>
</evidence>
<dbReference type="SUPFAM" id="SSF47933">
    <property type="entry name" value="ERP29 C domain-like"/>
    <property type="match status" value="1"/>
</dbReference>
<dbReference type="HOGENOM" id="CLU_788119_0_0_1"/>
<dbReference type="Pfam" id="PF00085">
    <property type="entry name" value="Thioredoxin"/>
    <property type="match status" value="1"/>
</dbReference>
<evidence type="ECO:0000256" key="1">
    <source>
        <dbReference type="SAM" id="MobiDB-lite"/>
    </source>
</evidence>
<dbReference type="GO" id="GO:0005783">
    <property type="term" value="C:endoplasmic reticulum"/>
    <property type="evidence" value="ECO:0007669"/>
    <property type="project" value="TreeGrafter"/>
</dbReference>
<proteinExistence type="predicted"/>
<dbReference type="InterPro" id="IPR051063">
    <property type="entry name" value="PDI"/>
</dbReference>
<gene>
    <name evidence="3" type="ORF">CGI_10008561</name>
</gene>
<feature type="domain" description="Thioredoxin" evidence="2">
    <location>
        <begin position="19"/>
        <end position="106"/>
    </location>
</feature>
<name>K1P767_MAGGI</name>
<dbReference type="GO" id="GO:0006457">
    <property type="term" value="P:protein folding"/>
    <property type="evidence" value="ECO:0007669"/>
    <property type="project" value="TreeGrafter"/>
</dbReference>
<dbReference type="SUPFAM" id="SSF52833">
    <property type="entry name" value="Thioredoxin-like"/>
    <property type="match status" value="2"/>
</dbReference>
<dbReference type="PANTHER" id="PTHR45672">
    <property type="entry name" value="PROTEIN DISULFIDE-ISOMERASE C17H9.14C-RELATED"/>
    <property type="match status" value="1"/>
</dbReference>
<evidence type="ECO:0000313" key="3">
    <source>
        <dbReference type="EMBL" id="EKC19477.1"/>
    </source>
</evidence>
<dbReference type="GO" id="GO:0003756">
    <property type="term" value="F:protein disulfide isomerase activity"/>
    <property type="evidence" value="ECO:0007669"/>
    <property type="project" value="TreeGrafter"/>
</dbReference>
<dbReference type="EMBL" id="JH815917">
    <property type="protein sequence ID" value="EKC19477.1"/>
    <property type="molecule type" value="Genomic_DNA"/>
</dbReference>
<dbReference type="AlphaFoldDB" id="K1P767"/>
<feature type="compositionally biased region" description="Basic and acidic residues" evidence="1">
    <location>
        <begin position="339"/>
        <end position="352"/>
    </location>
</feature>
<accession>K1P767</accession>
<dbReference type="InterPro" id="IPR036356">
    <property type="entry name" value="ERp29_C_sf"/>
</dbReference>
<organism evidence="3">
    <name type="scientific">Magallana gigas</name>
    <name type="common">Pacific oyster</name>
    <name type="synonym">Crassostrea gigas</name>
    <dbReference type="NCBI Taxonomy" id="29159"/>
    <lineage>
        <taxon>Eukaryota</taxon>
        <taxon>Metazoa</taxon>
        <taxon>Spiralia</taxon>
        <taxon>Lophotrochozoa</taxon>
        <taxon>Mollusca</taxon>
        <taxon>Bivalvia</taxon>
        <taxon>Autobranchia</taxon>
        <taxon>Pteriomorphia</taxon>
        <taxon>Ostreida</taxon>
        <taxon>Ostreoidea</taxon>
        <taxon>Ostreidae</taxon>
        <taxon>Magallana</taxon>
    </lineage>
</organism>
<feature type="region of interest" description="Disordered" evidence="1">
    <location>
        <begin position="321"/>
        <end position="352"/>
    </location>
</feature>
<dbReference type="Gene3D" id="3.40.30.10">
    <property type="entry name" value="Glutaredoxin"/>
    <property type="match status" value="2"/>
</dbReference>
<protein>
    <recommendedName>
        <fullName evidence="2">Thioredoxin domain-containing protein</fullName>
    </recommendedName>
</protein>
<dbReference type="InterPro" id="IPR013766">
    <property type="entry name" value="Thioredoxin_domain"/>
</dbReference>
<reference evidence="3" key="1">
    <citation type="journal article" date="2012" name="Nature">
        <title>The oyster genome reveals stress adaptation and complexity of shell formation.</title>
        <authorList>
            <person name="Zhang G."/>
            <person name="Fang X."/>
            <person name="Guo X."/>
            <person name="Li L."/>
            <person name="Luo R."/>
            <person name="Xu F."/>
            <person name="Yang P."/>
            <person name="Zhang L."/>
            <person name="Wang X."/>
            <person name="Qi H."/>
            <person name="Xiong Z."/>
            <person name="Que H."/>
            <person name="Xie Y."/>
            <person name="Holland P.W."/>
            <person name="Paps J."/>
            <person name="Zhu Y."/>
            <person name="Wu F."/>
            <person name="Chen Y."/>
            <person name="Wang J."/>
            <person name="Peng C."/>
            <person name="Meng J."/>
            <person name="Yang L."/>
            <person name="Liu J."/>
            <person name="Wen B."/>
            <person name="Zhang N."/>
            <person name="Huang Z."/>
            <person name="Zhu Q."/>
            <person name="Feng Y."/>
            <person name="Mount A."/>
            <person name="Hedgecock D."/>
            <person name="Xu Z."/>
            <person name="Liu Y."/>
            <person name="Domazet-Loso T."/>
            <person name="Du Y."/>
            <person name="Sun X."/>
            <person name="Zhang S."/>
            <person name="Liu B."/>
            <person name="Cheng P."/>
            <person name="Jiang X."/>
            <person name="Li J."/>
            <person name="Fan D."/>
            <person name="Wang W."/>
            <person name="Fu W."/>
            <person name="Wang T."/>
            <person name="Wang B."/>
            <person name="Zhang J."/>
            <person name="Peng Z."/>
            <person name="Li Y."/>
            <person name="Li N."/>
            <person name="Wang J."/>
            <person name="Chen M."/>
            <person name="He Y."/>
            <person name="Tan F."/>
            <person name="Song X."/>
            <person name="Zheng Q."/>
            <person name="Huang R."/>
            <person name="Yang H."/>
            <person name="Du X."/>
            <person name="Chen L."/>
            <person name="Yang M."/>
            <person name="Gaffney P.M."/>
            <person name="Wang S."/>
            <person name="Luo L."/>
            <person name="She Z."/>
            <person name="Ming Y."/>
            <person name="Huang W."/>
            <person name="Zhang S."/>
            <person name="Huang B."/>
            <person name="Zhang Y."/>
            <person name="Qu T."/>
            <person name="Ni P."/>
            <person name="Miao G."/>
            <person name="Wang J."/>
            <person name="Wang Q."/>
            <person name="Steinberg C.E."/>
            <person name="Wang H."/>
            <person name="Li N."/>
            <person name="Qian L."/>
            <person name="Zhang G."/>
            <person name="Li Y."/>
            <person name="Yang H."/>
            <person name="Liu X."/>
            <person name="Wang J."/>
            <person name="Yin Y."/>
            <person name="Wang J."/>
        </authorList>
    </citation>
    <scope>NUCLEOTIDE SEQUENCE [LARGE SCALE GENOMIC DNA]</scope>
    <source>
        <strain evidence="3">05x7-T-G4-1.051#20</strain>
    </source>
</reference>
<feature type="compositionally biased region" description="Basic residues" evidence="1">
    <location>
        <begin position="326"/>
        <end position="338"/>
    </location>
</feature>